<protein>
    <submittedName>
        <fullName evidence="1">TcmI family type II polyketide cyclase</fullName>
    </submittedName>
</protein>
<gene>
    <name evidence="1" type="ORF">ACIGXA_38625</name>
</gene>
<dbReference type="Gene3D" id="3.30.70.1090">
    <property type="entry name" value="Dimeric alpha+beta barrel"/>
    <property type="match status" value="1"/>
</dbReference>
<keyword evidence="2" id="KW-1185">Reference proteome</keyword>
<dbReference type="InterPro" id="IPR006765">
    <property type="entry name" value="Polyketide_synth_cyclase"/>
</dbReference>
<dbReference type="InterPro" id="IPR038474">
    <property type="entry name" value="Polyketide_synth_cyclase_sf"/>
</dbReference>
<evidence type="ECO:0000313" key="2">
    <source>
        <dbReference type="Proteomes" id="UP001614394"/>
    </source>
</evidence>
<proteinExistence type="predicted"/>
<comment type="caution">
    <text evidence="1">The sequence shown here is derived from an EMBL/GenBank/DDBJ whole genome shotgun (WGS) entry which is preliminary data.</text>
</comment>
<dbReference type="SUPFAM" id="SSF54909">
    <property type="entry name" value="Dimeric alpha+beta barrel"/>
    <property type="match status" value="1"/>
</dbReference>
<reference evidence="1 2" key="1">
    <citation type="submission" date="2024-10" db="EMBL/GenBank/DDBJ databases">
        <title>The Natural Products Discovery Center: Release of the First 8490 Sequenced Strains for Exploring Actinobacteria Biosynthetic Diversity.</title>
        <authorList>
            <person name="Kalkreuter E."/>
            <person name="Kautsar S.A."/>
            <person name="Yang D."/>
            <person name="Bader C.D."/>
            <person name="Teijaro C.N."/>
            <person name="Fluegel L."/>
            <person name="Davis C.M."/>
            <person name="Simpson J.R."/>
            <person name="Lauterbach L."/>
            <person name="Steele A.D."/>
            <person name="Gui C."/>
            <person name="Meng S."/>
            <person name="Li G."/>
            <person name="Viehrig K."/>
            <person name="Ye F."/>
            <person name="Su P."/>
            <person name="Kiefer A.F."/>
            <person name="Nichols A."/>
            <person name="Cepeda A.J."/>
            <person name="Yan W."/>
            <person name="Fan B."/>
            <person name="Jiang Y."/>
            <person name="Adhikari A."/>
            <person name="Zheng C.-J."/>
            <person name="Schuster L."/>
            <person name="Cowan T.M."/>
            <person name="Smanski M.J."/>
            <person name="Chevrette M.G."/>
            <person name="De Carvalho L.P.S."/>
            <person name="Shen B."/>
        </authorList>
    </citation>
    <scope>NUCLEOTIDE SEQUENCE [LARGE SCALE GENOMIC DNA]</scope>
    <source>
        <strain evidence="1 2">NPDC053399</strain>
    </source>
</reference>
<name>A0ABW8CKZ6_9ACTN</name>
<accession>A0ABW8CKZ6</accession>
<sequence length="110" mass="12538">MHRSLIVARMRTDAAPDIADAFAASDRGELPRLIGVTGRSLFQFGDLYLHLIEADRPPGPEVARFKGHPEFRDVSDRLAAHVQAYDPATWREPKDAMAREFYRWERSDAD</sequence>
<organism evidence="1 2">
    <name type="scientific">Streptomyces fildesensis</name>
    <dbReference type="NCBI Taxonomy" id="375757"/>
    <lineage>
        <taxon>Bacteria</taxon>
        <taxon>Bacillati</taxon>
        <taxon>Actinomycetota</taxon>
        <taxon>Actinomycetes</taxon>
        <taxon>Kitasatosporales</taxon>
        <taxon>Streptomycetaceae</taxon>
        <taxon>Streptomyces</taxon>
    </lineage>
</organism>
<evidence type="ECO:0000313" key="1">
    <source>
        <dbReference type="EMBL" id="MFI9106437.1"/>
    </source>
</evidence>
<dbReference type="Pfam" id="PF04673">
    <property type="entry name" value="Cyclase_polyket"/>
    <property type="match status" value="1"/>
</dbReference>
<dbReference type="InterPro" id="IPR011008">
    <property type="entry name" value="Dimeric_a/b-barrel"/>
</dbReference>
<dbReference type="Proteomes" id="UP001614394">
    <property type="component" value="Unassembled WGS sequence"/>
</dbReference>
<dbReference type="EMBL" id="JBITYG010000018">
    <property type="protein sequence ID" value="MFI9106437.1"/>
    <property type="molecule type" value="Genomic_DNA"/>
</dbReference>
<dbReference type="RefSeq" id="WP_399657938.1">
    <property type="nucleotide sequence ID" value="NZ_JBITYG010000018.1"/>
</dbReference>